<dbReference type="RefSeq" id="WP_149546272.1">
    <property type="nucleotide sequence ID" value="NZ_VTPS01000025.1"/>
</dbReference>
<protein>
    <submittedName>
        <fullName evidence="7">Class II fructose-1,6-bisphosphate aldolase</fullName>
        <ecNumber evidence="7">4.1.2.13</ecNumber>
    </submittedName>
</protein>
<dbReference type="NCBIfam" id="NF009374">
    <property type="entry name" value="PRK12737.1"/>
    <property type="match status" value="1"/>
</dbReference>
<evidence type="ECO:0000256" key="5">
    <source>
        <dbReference type="PIRSR" id="PIRSR001359-2"/>
    </source>
</evidence>
<comment type="caution">
    <text evidence="7">The sequence shown here is derived from an EMBL/GenBank/DDBJ whole genome shotgun (WGS) entry which is preliminary data.</text>
</comment>
<dbReference type="InterPro" id="IPR000771">
    <property type="entry name" value="FBA_II"/>
</dbReference>
<keyword evidence="8" id="KW-1185">Reference proteome</keyword>
<evidence type="ECO:0000256" key="2">
    <source>
        <dbReference type="ARBA" id="ARBA00022833"/>
    </source>
</evidence>
<evidence type="ECO:0000256" key="6">
    <source>
        <dbReference type="PIRSR" id="PIRSR001359-3"/>
    </source>
</evidence>
<dbReference type="InterPro" id="IPR013785">
    <property type="entry name" value="Aldolase_TIM"/>
</dbReference>
<dbReference type="PANTHER" id="PTHR30304">
    <property type="entry name" value="D-TAGATOSE-1,6-BISPHOSPHATE ALDOLASE"/>
    <property type="match status" value="1"/>
</dbReference>
<gene>
    <name evidence="7" type="primary">fba</name>
    <name evidence="7" type="ORF">FWJ32_12345</name>
</gene>
<dbReference type="PIRSF" id="PIRSF001359">
    <property type="entry name" value="F_bP_aldolase_II"/>
    <property type="match status" value="1"/>
</dbReference>
<keyword evidence="2 6" id="KW-0862">Zinc</keyword>
<dbReference type="AlphaFoldDB" id="A0A5D8Q9F2"/>
<dbReference type="Proteomes" id="UP000322976">
    <property type="component" value="Unassembled WGS sequence"/>
</dbReference>
<feature type="binding site" evidence="5">
    <location>
        <begin position="230"/>
        <end position="233"/>
    </location>
    <ligand>
        <name>dihydroxyacetone phosphate</name>
        <dbReference type="ChEBI" id="CHEBI:57642"/>
    </ligand>
</feature>
<dbReference type="GO" id="GO:0004332">
    <property type="term" value="F:fructose-bisphosphate aldolase activity"/>
    <property type="evidence" value="ECO:0007669"/>
    <property type="project" value="UniProtKB-EC"/>
</dbReference>
<keyword evidence="3 7" id="KW-0456">Lyase</keyword>
<sequence>MGLISSKDLLENAKETNYAVAAFNIHNLETLKAVVEAASELKSPVILQTTPGTVKYAGLSYLHAMADVASKENDIPVVLHLDHAEDYDLIVRCIDSGYTSVMIDGSKLPFDENVAAVRKVVEYAHPRGVQVEAELGRLVGAEDDLNVSEYESSLTNPDLAAEFAEKTGIDSLAVAIGTAHGLYKGTPRLDYDRLKEIKKRVSIPLVLHGASDVPDDMIAKAVEYGINKINIATDIKIAFVKAMKKYLEEHPEESDPRKYFTPAIEAAKEVAKHKISLAGCKNRA</sequence>
<dbReference type="NCBIfam" id="TIGR00167">
    <property type="entry name" value="cbbA"/>
    <property type="match status" value="1"/>
</dbReference>
<feature type="binding site" evidence="5">
    <location>
        <position position="181"/>
    </location>
    <ligand>
        <name>dihydroxyacetone phosphate</name>
        <dbReference type="ChEBI" id="CHEBI:57642"/>
    </ligand>
</feature>
<comment type="cofactor">
    <cofactor evidence="6">
        <name>Zn(2+)</name>
        <dbReference type="ChEBI" id="CHEBI:29105"/>
    </cofactor>
    <text evidence="6">Binds 2 Zn(2+) ions per subunit. One is catalytic and the other provides a structural contribution.</text>
</comment>
<feature type="binding site" evidence="5">
    <location>
        <begin position="209"/>
        <end position="211"/>
    </location>
    <ligand>
        <name>dihydroxyacetone phosphate</name>
        <dbReference type="ChEBI" id="CHEBI:57642"/>
    </ligand>
</feature>
<feature type="active site" description="Proton donor" evidence="4">
    <location>
        <position position="82"/>
    </location>
</feature>
<dbReference type="Gene3D" id="3.20.20.70">
    <property type="entry name" value="Aldolase class I"/>
    <property type="match status" value="1"/>
</dbReference>
<dbReference type="GO" id="GO:0008270">
    <property type="term" value="F:zinc ion binding"/>
    <property type="evidence" value="ECO:0007669"/>
    <property type="project" value="InterPro"/>
</dbReference>
<dbReference type="InterPro" id="IPR011289">
    <property type="entry name" value="Fruc_bis_ald_class-2"/>
</dbReference>
<evidence type="ECO:0000256" key="1">
    <source>
        <dbReference type="ARBA" id="ARBA00022723"/>
    </source>
</evidence>
<dbReference type="NCBIfam" id="TIGR01859">
    <property type="entry name" value="fruc_bis_ald"/>
    <property type="match status" value="1"/>
</dbReference>
<organism evidence="7 8">
    <name type="scientific">Calorimonas adulescens</name>
    <dbReference type="NCBI Taxonomy" id="2606906"/>
    <lineage>
        <taxon>Bacteria</taxon>
        <taxon>Bacillati</taxon>
        <taxon>Bacillota</taxon>
        <taxon>Clostridia</taxon>
        <taxon>Thermoanaerobacterales</taxon>
        <taxon>Thermoanaerobacteraceae</taxon>
        <taxon>Calorimonas</taxon>
    </lineage>
</organism>
<feature type="binding site" evidence="6">
    <location>
        <position position="208"/>
    </location>
    <ligand>
        <name>Zn(2+)</name>
        <dbReference type="ChEBI" id="CHEBI:29105"/>
        <label>1</label>
        <note>catalytic</note>
    </ligand>
</feature>
<evidence type="ECO:0000313" key="7">
    <source>
        <dbReference type="EMBL" id="TZE80739.1"/>
    </source>
</evidence>
<dbReference type="InterPro" id="IPR050246">
    <property type="entry name" value="Class_II_FBP_aldolase"/>
</dbReference>
<dbReference type="NCBIfam" id="NF006626">
    <property type="entry name" value="PRK09195.1"/>
    <property type="match status" value="1"/>
</dbReference>
<feature type="binding site" evidence="6">
    <location>
        <position position="104"/>
    </location>
    <ligand>
        <name>Zn(2+)</name>
        <dbReference type="ChEBI" id="CHEBI:29105"/>
        <label>2</label>
    </ligand>
</feature>
<name>A0A5D8Q9F2_9THEO</name>
<dbReference type="Pfam" id="PF01116">
    <property type="entry name" value="F_bP_aldolase"/>
    <property type="match status" value="1"/>
</dbReference>
<dbReference type="GO" id="GO:0030388">
    <property type="term" value="P:fructose 1,6-bisphosphate metabolic process"/>
    <property type="evidence" value="ECO:0007669"/>
    <property type="project" value="InterPro"/>
</dbReference>
<dbReference type="GO" id="GO:0006096">
    <property type="term" value="P:glycolytic process"/>
    <property type="evidence" value="ECO:0007669"/>
    <property type="project" value="InterPro"/>
</dbReference>
<evidence type="ECO:0000313" key="8">
    <source>
        <dbReference type="Proteomes" id="UP000322976"/>
    </source>
</evidence>
<feature type="binding site" evidence="6">
    <location>
        <position position="180"/>
    </location>
    <ligand>
        <name>Zn(2+)</name>
        <dbReference type="ChEBI" id="CHEBI:29105"/>
        <label>1</label>
        <note>catalytic</note>
    </ligand>
</feature>
<evidence type="ECO:0000256" key="3">
    <source>
        <dbReference type="ARBA" id="ARBA00023239"/>
    </source>
</evidence>
<accession>A0A5D8Q9F2</accession>
<evidence type="ECO:0000256" key="4">
    <source>
        <dbReference type="PIRSR" id="PIRSR001359-1"/>
    </source>
</evidence>
<dbReference type="CDD" id="cd00947">
    <property type="entry name" value="TBP_aldolase_IIB"/>
    <property type="match status" value="1"/>
</dbReference>
<feature type="binding site" evidence="6">
    <location>
        <position position="134"/>
    </location>
    <ligand>
        <name>Zn(2+)</name>
        <dbReference type="ChEBI" id="CHEBI:29105"/>
        <label>2</label>
    </ligand>
</feature>
<dbReference type="EC" id="4.1.2.13" evidence="7"/>
<dbReference type="EMBL" id="VTPS01000025">
    <property type="protein sequence ID" value="TZE80739.1"/>
    <property type="molecule type" value="Genomic_DNA"/>
</dbReference>
<feature type="binding site" evidence="6">
    <location>
        <position position="83"/>
    </location>
    <ligand>
        <name>Zn(2+)</name>
        <dbReference type="ChEBI" id="CHEBI:29105"/>
        <label>1</label>
        <note>catalytic</note>
    </ligand>
</feature>
<reference evidence="7 8" key="1">
    <citation type="submission" date="2019-08" db="EMBL/GenBank/DDBJ databases">
        <title>Calorimonas adulescens gen. nov., sp. nov., an anaerobic thermophilic bacterium from Sakhalin hot spring.</title>
        <authorList>
            <person name="Khomyakova M.A."/>
            <person name="Merkel A.Y."/>
            <person name="Novikov A."/>
            <person name="Bonch-Osmolovskaya E.A."/>
            <person name="Slobodkin A.I."/>
        </authorList>
    </citation>
    <scope>NUCLEOTIDE SEQUENCE [LARGE SCALE GENOMIC DNA]</scope>
    <source>
        <strain evidence="7 8">A05MB</strain>
    </source>
</reference>
<proteinExistence type="predicted"/>
<dbReference type="PANTHER" id="PTHR30304:SF0">
    <property type="entry name" value="D-TAGATOSE-1,6-BISPHOSPHATE ALDOLASE SUBUNIT GATY-RELATED"/>
    <property type="match status" value="1"/>
</dbReference>
<keyword evidence="1 6" id="KW-0479">Metal-binding</keyword>
<dbReference type="SUPFAM" id="SSF51569">
    <property type="entry name" value="Aldolase"/>
    <property type="match status" value="1"/>
</dbReference>